<organism evidence="1 2">
    <name type="scientific">Kitasatospora cystarginea</name>
    <dbReference type="NCBI Taxonomy" id="58350"/>
    <lineage>
        <taxon>Bacteria</taxon>
        <taxon>Bacillati</taxon>
        <taxon>Actinomycetota</taxon>
        <taxon>Actinomycetes</taxon>
        <taxon>Kitasatosporales</taxon>
        <taxon>Streptomycetaceae</taxon>
        <taxon>Kitasatospora</taxon>
    </lineage>
</organism>
<accession>A0ABN3DZQ5</accession>
<comment type="caution">
    <text evidence="1">The sequence shown here is derived from an EMBL/GenBank/DDBJ whole genome shotgun (WGS) entry which is preliminary data.</text>
</comment>
<name>A0ABN3DZQ5_9ACTN</name>
<proteinExistence type="predicted"/>
<dbReference type="Proteomes" id="UP001500305">
    <property type="component" value="Unassembled WGS sequence"/>
</dbReference>
<dbReference type="EMBL" id="BAAATR010000011">
    <property type="protein sequence ID" value="GAA2245351.1"/>
    <property type="molecule type" value="Genomic_DNA"/>
</dbReference>
<evidence type="ECO:0000313" key="2">
    <source>
        <dbReference type="Proteomes" id="UP001500305"/>
    </source>
</evidence>
<reference evidence="1 2" key="1">
    <citation type="journal article" date="2019" name="Int. J. Syst. Evol. Microbiol.">
        <title>The Global Catalogue of Microorganisms (GCM) 10K type strain sequencing project: providing services to taxonomists for standard genome sequencing and annotation.</title>
        <authorList>
            <consortium name="The Broad Institute Genomics Platform"/>
            <consortium name="The Broad Institute Genome Sequencing Center for Infectious Disease"/>
            <person name="Wu L."/>
            <person name="Ma J."/>
        </authorList>
    </citation>
    <scope>NUCLEOTIDE SEQUENCE [LARGE SCALE GENOMIC DNA]</scope>
    <source>
        <strain evidence="1 2">JCM 7356</strain>
    </source>
</reference>
<keyword evidence="2" id="KW-1185">Reference proteome</keyword>
<gene>
    <name evidence="1" type="ORF">GCM10010430_29010</name>
</gene>
<sequence>MSEIDETRQVDELWAGLRPEARKLLTIVLNIERENLQYTKPEGVVDEIVKSVEALVK</sequence>
<protein>
    <submittedName>
        <fullName evidence="1">Uncharacterized protein</fullName>
    </submittedName>
</protein>
<dbReference type="RefSeq" id="WP_344636762.1">
    <property type="nucleotide sequence ID" value="NZ_BAAATR010000011.1"/>
</dbReference>
<evidence type="ECO:0000313" key="1">
    <source>
        <dbReference type="EMBL" id="GAA2245351.1"/>
    </source>
</evidence>